<dbReference type="InterPro" id="IPR011990">
    <property type="entry name" value="TPR-like_helical_dom_sf"/>
</dbReference>
<feature type="coiled-coil region" evidence="1">
    <location>
        <begin position="938"/>
        <end position="965"/>
    </location>
</feature>
<dbReference type="Gene3D" id="1.25.40.10">
    <property type="entry name" value="Tetratricopeptide repeat domain"/>
    <property type="match status" value="1"/>
</dbReference>
<dbReference type="STRING" id="100816.A0A175W8Y5"/>
<reference evidence="3 4" key="1">
    <citation type="journal article" date="2016" name="Genome Announc.">
        <title>Genome Sequence of Madurella mycetomatis mm55, Isolated from a Human Mycetoma Case in Sudan.</title>
        <authorList>
            <person name="Smit S."/>
            <person name="Derks M.F."/>
            <person name="Bervoets S."/>
            <person name="Fahal A."/>
            <person name="van Leeuwen W."/>
            <person name="van Belkum A."/>
            <person name="van de Sande W.W."/>
        </authorList>
    </citation>
    <scope>NUCLEOTIDE SEQUENCE [LARGE SCALE GENOMIC DNA]</scope>
    <source>
        <strain evidence="4">mm55</strain>
    </source>
</reference>
<feature type="compositionally biased region" description="Basic and acidic residues" evidence="2">
    <location>
        <begin position="126"/>
        <end position="141"/>
    </location>
</feature>
<comment type="caution">
    <text evidence="3">The sequence shown here is derived from an EMBL/GenBank/DDBJ whole genome shotgun (WGS) entry which is preliminary data.</text>
</comment>
<accession>A0A175W8Y5</accession>
<protein>
    <submittedName>
        <fullName evidence="3">Ribonuclease T2</fullName>
    </submittedName>
</protein>
<evidence type="ECO:0000313" key="4">
    <source>
        <dbReference type="Proteomes" id="UP000078237"/>
    </source>
</evidence>
<evidence type="ECO:0000256" key="2">
    <source>
        <dbReference type="SAM" id="MobiDB-lite"/>
    </source>
</evidence>
<sequence>MSSSLPVPSKAALTALRGLVVGTSCTLALIAEDRRRKINNAVRVIENGERIKSARRYRAGSGALAVAMEEEALWDPALLSVFPGGLPQQHDGIPNPTQTERKGRKNTGVVNDLGIGKTAEMPETEPTPRAELDPPKREEANNTKTKNAAPARAGRSTKKPEPFIPKLHKPPIAPLQAGPSWLGQNSDVLEAYAFPTNDEIVARVQKACGSREPRQIGAALRFVVEAIEANVAPDNLNQPWIEATALLCRTCQEEGRIDDALKLLEQVLGRGPLEEGAYIKHDPFSLIESLLGQADLTEPTSHVYKRNLVTATNLFLPTFTERPTGPNPQAYALGRRILEMSFSADRLQRVIGLYRRCNLIAAENSDSLTSWFLTKLHEKHDYKSVVKIFLSTYAKASPTEESVRAVGDIVIHSVEHAHDYRPDEVLKTLHGIYASLRNAKLESRWAMKLLVSHWNQHRNFEKVEALFECLRTPSLKKTVFRPGGVYRVMVELALEAGEEMKAQSYFIDAVTQNPAQASDVQLLGILARSFAQKGDWGSVRGVFKAMDWDSKRNPKAHGHVFVPILKAYIQNHTVHETEEFVKSYVDELKVPLCSYTVTLMAKQYAATRNVRSLVDWLDYCSLQGFTVDAAFSNSILVSCRREWNFPFRELRTLFRKLRVLNPDFVDRHTERVMADAALSDSKCGGKAARGRLLSLRIGPNKLPIKSKCAQVEDVLLAMKEALTCGRPDSALRIYKRALHLGMPFSQHVLRLAVQARLRSAPDGYNGAFDLLRDAQQRGHDINPAVNYLLSMQLGEITAGRDTTETFHTIQSTLVKFEKNGIQLTDTSLHRAALRCLTAGHFRGAVGYAHKAAEARGFSSTGPCYNLQNFRILLAAYAELVDLAGLRDIITRGLASRYREDTACLKAMKHARARVMRSQARGVTEQERRQARAVVDEGIKDIVEARRRLREDGKKLEREALEIMKRAAADAGREPVDFGSVPWLGGGKGEIVDEGAGAGGVGDGEGDDAFLYYDGIRNMRRDLDLDGGTAPAAVIEAF</sequence>
<dbReference type="VEuPathDB" id="FungiDB:MMYC01_203603"/>
<name>A0A175W8Y5_9PEZI</name>
<dbReference type="EMBL" id="LCTW02000064">
    <property type="protein sequence ID" value="KXX80258.1"/>
    <property type="molecule type" value="Genomic_DNA"/>
</dbReference>
<feature type="region of interest" description="Disordered" evidence="2">
    <location>
        <begin position="85"/>
        <end position="165"/>
    </location>
</feature>
<dbReference type="OrthoDB" id="185373at2759"/>
<keyword evidence="4" id="KW-1185">Reference proteome</keyword>
<proteinExistence type="predicted"/>
<dbReference type="AlphaFoldDB" id="A0A175W8Y5"/>
<keyword evidence="1" id="KW-0175">Coiled coil</keyword>
<evidence type="ECO:0000313" key="3">
    <source>
        <dbReference type="EMBL" id="KXX80258.1"/>
    </source>
</evidence>
<dbReference type="Proteomes" id="UP000078237">
    <property type="component" value="Unassembled WGS sequence"/>
</dbReference>
<gene>
    <name evidence="3" type="ORF">MMYC01_203603</name>
</gene>
<evidence type="ECO:0000256" key="1">
    <source>
        <dbReference type="SAM" id="Coils"/>
    </source>
</evidence>
<organism evidence="3 4">
    <name type="scientific">Madurella mycetomatis</name>
    <dbReference type="NCBI Taxonomy" id="100816"/>
    <lineage>
        <taxon>Eukaryota</taxon>
        <taxon>Fungi</taxon>
        <taxon>Dikarya</taxon>
        <taxon>Ascomycota</taxon>
        <taxon>Pezizomycotina</taxon>
        <taxon>Sordariomycetes</taxon>
        <taxon>Sordariomycetidae</taxon>
        <taxon>Sordariales</taxon>
        <taxon>Sordariales incertae sedis</taxon>
        <taxon>Madurella</taxon>
    </lineage>
</organism>